<evidence type="ECO:0000313" key="3">
    <source>
        <dbReference type="EMBL" id="RPD60877.1"/>
    </source>
</evidence>
<dbReference type="AlphaFoldDB" id="A0A5C2SC67"/>
<reference evidence="3" key="1">
    <citation type="journal article" date="2018" name="Genome Biol. Evol.">
        <title>Genomics and development of Lentinus tigrinus, a white-rot wood-decaying mushroom with dimorphic fruiting bodies.</title>
        <authorList>
            <person name="Wu B."/>
            <person name="Xu Z."/>
            <person name="Knudson A."/>
            <person name="Carlson A."/>
            <person name="Chen N."/>
            <person name="Kovaka S."/>
            <person name="LaButti K."/>
            <person name="Lipzen A."/>
            <person name="Pennachio C."/>
            <person name="Riley R."/>
            <person name="Schakwitz W."/>
            <person name="Umezawa K."/>
            <person name="Ohm R.A."/>
            <person name="Grigoriev I.V."/>
            <person name="Nagy L.G."/>
            <person name="Gibbons J."/>
            <person name="Hibbett D."/>
        </authorList>
    </citation>
    <scope>NUCLEOTIDE SEQUENCE [LARGE SCALE GENOMIC DNA]</scope>
    <source>
        <strain evidence="3">ALCF2SS1-6</strain>
    </source>
</reference>
<dbReference type="Pfam" id="PF00899">
    <property type="entry name" value="ThiF"/>
    <property type="match status" value="1"/>
</dbReference>
<feature type="compositionally biased region" description="Low complexity" evidence="1">
    <location>
        <begin position="168"/>
        <end position="179"/>
    </location>
</feature>
<evidence type="ECO:0000313" key="4">
    <source>
        <dbReference type="Proteomes" id="UP000313359"/>
    </source>
</evidence>
<gene>
    <name evidence="3" type="ORF">L227DRAFT_610957</name>
</gene>
<accession>A0A5C2SC67</accession>
<name>A0A5C2SC67_9APHY</name>
<dbReference type="Proteomes" id="UP000313359">
    <property type="component" value="Unassembled WGS sequence"/>
</dbReference>
<feature type="domain" description="THIF-type NAD/FAD binding fold" evidence="2">
    <location>
        <begin position="19"/>
        <end position="145"/>
    </location>
</feature>
<dbReference type="SUPFAM" id="SSF69572">
    <property type="entry name" value="Activating enzymes of the ubiquitin-like proteins"/>
    <property type="match status" value="1"/>
</dbReference>
<dbReference type="InterPro" id="IPR000594">
    <property type="entry name" value="ThiF_NAD_FAD-bd"/>
</dbReference>
<dbReference type="Gene3D" id="3.40.50.720">
    <property type="entry name" value="NAD(P)-binding Rossmann-like Domain"/>
    <property type="match status" value="1"/>
</dbReference>
<dbReference type="STRING" id="1328759.A0A5C2SC67"/>
<proteinExistence type="predicted"/>
<dbReference type="EMBL" id="ML122264">
    <property type="protein sequence ID" value="RPD60877.1"/>
    <property type="molecule type" value="Genomic_DNA"/>
</dbReference>
<dbReference type="InterPro" id="IPR035985">
    <property type="entry name" value="Ubiquitin-activating_enz"/>
</dbReference>
<feature type="compositionally biased region" description="Polar residues" evidence="1">
    <location>
        <begin position="150"/>
        <end position="165"/>
    </location>
</feature>
<evidence type="ECO:0000259" key="2">
    <source>
        <dbReference type="Pfam" id="PF00899"/>
    </source>
</evidence>
<sequence length="188" mass="20099">MAHNLSIPMPGHPIPLASVQHVKKNVTALEKLVDEHDDVFLLTDSHESQWLPTMLDASKGKIVLNTAPGFKTFLVMRHGARTPGADGKRLGCYYCNDIVAPSDSLTDRTLDQMCTVTRPGLASIAASTAVELLVSLLQYPSGIHAPAPPASTTSTFQDPSSSSTPPAYETSSESYHTSYAGSWRSSGT</sequence>
<evidence type="ECO:0000256" key="1">
    <source>
        <dbReference type="SAM" id="MobiDB-lite"/>
    </source>
</evidence>
<organism evidence="3 4">
    <name type="scientific">Lentinus tigrinus ALCF2SS1-6</name>
    <dbReference type="NCBI Taxonomy" id="1328759"/>
    <lineage>
        <taxon>Eukaryota</taxon>
        <taxon>Fungi</taxon>
        <taxon>Dikarya</taxon>
        <taxon>Basidiomycota</taxon>
        <taxon>Agaricomycotina</taxon>
        <taxon>Agaricomycetes</taxon>
        <taxon>Polyporales</taxon>
        <taxon>Polyporaceae</taxon>
        <taxon>Lentinus</taxon>
    </lineage>
</organism>
<protein>
    <recommendedName>
        <fullName evidence="2">THIF-type NAD/FAD binding fold domain-containing protein</fullName>
    </recommendedName>
</protein>
<feature type="region of interest" description="Disordered" evidence="1">
    <location>
        <begin position="148"/>
        <end position="188"/>
    </location>
</feature>
<keyword evidence="4" id="KW-1185">Reference proteome</keyword>
<dbReference type="GO" id="GO:0008641">
    <property type="term" value="F:ubiquitin-like modifier activating enzyme activity"/>
    <property type="evidence" value="ECO:0007669"/>
    <property type="project" value="InterPro"/>
</dbReference>
<dbReference type="OrthoDB" id="338614at2759"/>